<gene>
    <name evidence="2" type="ORF">K435DRAFT_679410</name>
</gene>
<evidence type="ECO:0000313" key="2">
    <source>
        <dbReference type="EMBL" id="THU88660.1"/>
    </source>
</evidence>
<sequence length="158" mass="18163">MLLEKHCQFEDQLNILQNSQPTTERWIQSSKKTYKIKEYRYHGEAGSVDLEVVAAERKHIKEITMQYTKWDMFMTDRTGLILPDCGLATKQMSEKKSNKFQITVLVTCNADGLEKVKCFFIGKSKQPQYFKGQPVASYSFDYSYEGIGPSLRAAGTRP</sequence>
<proteinExistence type="predicted"/>
<dbReference type="OrthoDB" id="162969at2759"/>
<dbReference type="InterPro" id="IPR004875">
    <property type="entry name" value="DDE_SF_endonuclease_dom"/>
</dbReference>
<dbReference type="Proteomes" id="UP000297245">
    <property type="component" value="Unassembled WGS sequence"/>
</dbReference>
<organism evidence="2 3">
    <name type="scientific">Dendrothele bispora (strain CBS 962.96)</name>
    <dbReference type="NCBI Taxonomy" id="1314807"/>
    <lineage>
        <taxon>Eukaryota</taxon>
        <taxon>Fungi</taxon>
        <taxon>Dikarya</taxon>
        <taxon>Basidiomycota</taxon>
        <taxon>Agaricomycotina</taxon>
        <taxon>Agaricomycetes</taxon>
        <taxon>Agaricomycetidae</taxon>
        <taxon>Agaricales</taxon>
        <taxon>Agaricales incertae sedis</taxon>
        <taxon>Dendrothele</taxon>
    </lineage>
</organism>
<dbReference type="Pfam" id="PF03184">
    <property type="entry name" value="DDE_1"/>
    <property type="match status" value="1"/>
</dbReference>
<name>A0A4S8LIF2_DENBC</name>
<dbReference type="EMBL" id="ML179401">
    <property type="protein sequence ID" value="THU88660.1"/>
    <property type="molecule type" value="Genomic_DNA"/>
</dbReference>
<evidence type="ECO:0000313" key="3">
    <source>
        <dbReference type="Proteomes" id="UP000297245"/>
    </source>
</evidence>
<dbReference type="AlphaFoldDB" id="A0A4S8LIF2"/>
<accession>A0A4S8LIF2</accession>
<evidence type="ECO:0000259" key="1">
    <source>
        <dbReference type="Pfam" id="PF03184"/>
    </source>
</evidence>
<protein>
    <submittedName>
        <fullName evidence="2">DDE-domain-containing protein</fullName>
    </submittedName>
</protein>
<reference evidence="2 3" key="1">
    <citation type="journal article" date="2019" name="Nat. Ecol. Evol.">
        <title>Megaphylogeny resolves global patterns of mushroom evolution.</title>
        <authorList>
            <person name="Varga T."/>
            <person name="Krizsan K."/>
            <person name="Foldi C."/>
            <person name="Dima B."/>
            <person name="Sanchez-Garcia M."/>
            <person name="Sanchez-Ramirez S."/>
            <person name="Szollosi G.J."/>
            <person name="Szarkandi J.G."/>
            <person name="Papp V."/>
            <person name="Albert L."/>
            <person name="Andreopoulos W."/>
            <person name="Angelini C."/>
            <person name="Antonin V."/>
            <person name="Barry K.W."/>
            <person name="Bougher N.L."/>
            <person name="Buchanan P."/>
            <person name="Buyck B."/>
            <person name="Bense V."/>
            <person name="Catcheside P."/>
            <person name="Chovatia M."/>
            <person name="Cooper J."/>
            <person name="Damon W."/>
            <person name="Desjardin D."/>
            <person name="Finy P."/>
            <person name="Geml J."/>
            <person name="Haridas S."/>
            <person name="Hughes K."/>
            <person name="Justo A."/>
            <person name="Karasinski D."/>
            <person name="Kautmanova I."/>
            <person name="Kiss B."/>
            <person name="Kocsube S."/>
            <person name="Kotiranta H."/>
            <person name="LaButti K.M."/>
            <person name="Lechner B.E."/>
            <person name="Liimatainen K."/>
            <person name="Lipzen A."/>
            <person name="Lukacs Z."/>
            <person name="Mihaltcheva S."/>
            <person name="Morgado L.N."/>
            <person name="Niskanen T."/>
            <person name="Noordeloos M.E."/>
            <person name="Ohm R.A."/>
            <person name="Ortiz-Santana B."/>
            <person name="Ovrebo C."/>
            <person name="Racz N."/>
            <person name="Riley R."/>
            <person name="Savchenko A."/>
            <person name="Shiryaev A."/>
            <person name="Soop K."/>
            <person name="Spirin V."/>
            <person name="Szebenyi C."/>
            <person name="Tomsovsky M."/>
            <person name="Tulloss R.E."/>
            <person name="Uehling J."/>
            <person name="Grigoriev I.V."/>
            <person name="Vagvolgyi C."/>
            <person name="Papp T."/>
            <person name="Martin F.M."/>
            <person name="Miettinen O."/>
            <person name="Hibbett D.S."/>
            <person name="Nagy L.G."/>
        </authorList>
    </citation>
    <scope>NUCLEOTIDE SEQUENCE [LARGE SCALE GENOMIC DNA]</scope>
    <source>
        <strain evidence="2 3">CBS 962.96</strain>
    </source>
</reference>
<feature type="domain" description="DDE-1" evidence="1">
    <location>
        <begin position="101"/>
        <end position="144"/>
    </location>
</feature>
<dbReference type="GO" id="GO:0003676">
    <property type="term" value="F:nucleic acid binding"/>
    <property type="evidence" value="ECO:0007669"/>
    <property type="project" value="InterPro"/>
</dbReference>
<keyword evidence="3" id="KW-1185">Reference proteome</keyword>